<evidence type="ECO:0000313" key="11">
    <source>
        <dbReference type="EMBL" id="NXG50411.1"/>
    </source>
</evidence>
<keyword evidence="8 11" id="KW-0012">Acyltransferase</keyword>
<dbReference type="GO" id="GO:0042171">
    <property type="term" value="F:lysophosphatidic acid acyltransferase activity"/>
    <property type="evidence" value="ECO:0007669"/>
    <property type="project" value="TreeGrafter"/>
</dbReference>
<evidence type="ECO:0000256" key="3">
    <source>
        <dbReference type="ARBA" id="ARBA00022679"/>
    </source>
</evidence>
<organism evidence="11 12">
    <name type="scientific">Psilopogon haemacephalus</name>
    <name type="common">coppersmith barbet</name>
    <dbReference type="NCBI Taxonomy" id="2585815"/>
    <lineage>
        <taxon>Eukaryota</taxon>
        <taxon>Metazoa</taxon>
        <taxon>Chordata</taxon>
        <taxon>Craniata</taxon>
        <taxon>Vertebrata</taxon>
        <taxon>Euteleostomi</taxon>
        <taxon>Archelosauria</taxon>
        <taxon>Archosauria</taxon>
        <taxon>Dinosauria</taxon>
        <taxon>Saurischia</taxon>
        <taxon>Theropoda</taxon>
        <taxon>Coelurosauria</taxon>
        <taxon>Aves</taxon>
        <taxon>Neognathae</taxon>
        <taxon>Neoaves</taxon>
        <taxon>Telluraves</taxon>
        <taxon>Coraciimorphae</taxon>
        <taxon>Piciformes</taxon>
        <taxon>Megalaimidae</taxon>
        <taxon>Psilopogon</taxon>
    </lineage>
</organism>
<dbReference type="AlphaFoldDB" id="A0A7K9CCR5"/>
<keyword evidence="3 11" id="KW-0808">Transferase</keyword>
<gene>
    <name evidence="11" type="primary">Lpcat2</name>
    <name evidence="11" type="ORF">PSIHAE_R04776</name>
</gene>
<evidence type="ECO:0000259" key="10">
    <source>
        <dbReference type="Pfam" id="PF01553"/>
    </source>
</evidence>
<sequence length="160" mass="17507">QTVLQGIILLPPRVICIAVLVLLAWLFASIATFWHPGKGSVPLKGWRRRMIQTTLSCLTHTLFFIMGFQVKVKGKVASLLEAPIFVAAPHSSFFDAIISALTGMPSIVTRAENLSAPIFGTILSSLQPVAVSRQDPDSRKNTVAEITKRALSRGQWPQVM</sequence>
<evidence type="ECO:0000313" key="12">
    <source>
        <dbReference type="Proteomes" id="UP000574528"/>
    </source>
</evidence>
<dbReference type="Pfam" id="PF01553">
    <property type="entry name" value="Acyltransferase"/>
    <property type="match status" value="1"/>
</dbReference>
<evidence type="ECO:0000256" key="4">
    <source>
        <dbReference type="ARBA" id="ARBA00022692"/>
    </source>
</evidence>
<keyword evidence="7 9" id="KW-0472">Membrane</keyword>
<name>A0A7K9CCR5_9PICI</name>
<evidence type="ECO:0000256" key="8">
    <source>
        <dbReference type="ARBA" id="ARBA00023315"/>
    </source>
</evidence>
<dbReference type="SUPFAM" id="SSF69593">
    <property type="entry name" value="Glycerol-3-phosphate (1)-acyltransferase"/>
    <property type="match status" value="1"/>
</dbReference>
<accession>A0A7K9CCR5</accession>
<evidence type="ECO:0000256" key="6">
    <source>
        <dbReference type="ARBA" id="ARBA00023098"/>
    </source>
</evidence>
<feature type="domain" description="Phospholipid/glycerol acyltransferase" evidence="10">
    <location>
        <begin position="70"/>
        <end position="156"/>
    </location>
</feature>
<dbReference type="PANTHER" id="PTHR23063:SF21">
    <property type="entry name" value="LYSOPHOSPHATIDYLCHOLINE ACYLTRANSFERASE 2"/>
    <property type="match status" value="1"/>
</dbReference>
<dbReference type="InterPro" id="IPR002123">
    <property type="entry name" value="Plipid/glycerol_acylTrfase"/>
</dbReference>
<proteinExistence type="inferred from homology"/>
<feature type="non-terminal residue" evidence="11">
    <location>
        <position position="1"/>
    </location>
</feature>
<comment type="caution">
    <text evidence="11">The sequence shown here is derived from an EMBL/GenBank/DDBJ whole genome shotgun (WGS) entry which is preliminary data.</text>
</comment>
<evidence type="ECO:0000256" key="7">
    <source>
        <dbReference type="ARBA" id="ARBA00023136"/>
    </source>
</evidence>
<evidence type="ECO:0000256" key="5">
    <source>
        <dbReference type="ARBA" id="ARBA00022989"/>
    </source>
</evidence>
<dbReference type="GO" id="GO:0016020">
    <property type="term" value="C:membrane"/>
    <property type="evidence" value="ECO:0007669"/>
    <property type="project" value="UniProtKB-SubCell"/>
</dbReference>
<dbReference type="OrthoDB" id="272512at2759"/>
<keyword evidence="6" id="KW-0443">Lipid metabolism</keyword>
<keyword evidence="12" id="KW-1185">Reference proteome</keyword>
<dbReference type="GO" id="GO:0005783">
    <property type="term" value="C:endoplasmic reticulum"/>
    <property type="evidence" value="ECO:0007669"/>
    <property type="project" value="TreeGrafter"/>
</dbReference>
<feature type="non-terminal residue" evidence="11">
    <location>
        <position position="160"/>
    </location>
</feature>
<reference evidence="11 12" key="1">
    <citation type="submission" date="2019-09" db="EMBL/GenBank/DDBJ databases">
        <title>Bird 10,000 Genomes (B10K) Project - Family phase.</title>
        <authorList>
            <person name="Zhang G."/>
        </authorList>
    </citation>
    <scope>NUCLEOTIDE SEQUENCE [LARGE SCALE GENOMIC DNA]</scope>
    <source>
        <strain evidence="11">B10K-DU-001-24</strain>
        <tissue evidence="11">Muscle</tissue>
    </source>
</reference>
<feature type="transmembrane region" description="Helical" evidence="9">
    <location>
        <begin position="50"/>
        <end position="68"/>
    </location>
</feature>
<dbReference type="GO" id="GO:0047184">
    <property type="term" value="F:1-acylglycerophosphocholine O-acyltransferase activity"/>
    <property type="evidence" value="ECO:0007669"/>
    <property type="project" value="TreeGrafter"/>
</dbReference>
<dbReference type="GO" id="GO:0006629">
    <property type="term" value="P:lipid metabolic process"/>
    <property type="evidence" value="ECO:0007669"/>
    <property type="project" value="UniProtKB-KW"/>
</dbReference>
<keyword evidence="5 9" id="KW-1133">Transmembrane helix</keyword>
<evidence type="ECO:0000256" key="1">
    <source>
        <dbReference type="ARBA" id="ARBA00004370"/>
    </source>
</evidence>
<comment type="similarity">
    <text evidence="2">Belongs to the 1-acyl-sn-glycerol-3-phosphate acyltransferase family.</text>
</comment>
<feature type="transmembrane region" description="Helical" evidence="9">
    <location>
        <begin position="14"/>
        <end position="35"/>
    </location>
</feature>
<comment type="subcellular location">
    <subcellularLocation>
        <location evidence="1">Membrane</location>
    </subcellularLocation>
</comment>
<dbReference type="EMBL" id="VWZI01017904">
    <property type="protein sequence ID" value="NXG50411.1"/>
    <property type="molecule type" value="Genomic_DNA"/>
</dbReference>
<dbReference type="PANTHER" id="PTHR23063">
    <property type="entry name" value="PHOSPHOLIPID ACYLTRANSFERASE"/>
    <property type="match status" value="1"/>
</dbReference>
<evidence type="ECO:0000256" key="9">
    <source>
        <dbReference type="SAM" id="Phobius"/>
    </source>
</evidence>
<dbReference type="Proteomes" id="UP000574528">
    <property type="component" value="Unassembled WGS sequence"/>
</dbReference>
<evidence type="ECO:0000256" key="2">
    <source>
        <dbReference type="ARBA" id="ARBA00008655"/>
    </source>
</evidence>
<protein>
    <submittedName>
        <fullName evidence="11">PCAT2 acyltransferase</fullName>
    </submittedName>
</protein>
<keyword evidence="4 9" id="KW-0812">Transmembrane</keyword>